<dbReference type="InterPro" id="IPR050281">
    <property type="entry name" value="Flavin_monoamine_oxidase"/>
</dbReference>
<dbReference type="OrthoDB" id="7777654at2759"/>
<protein>
    <recommendedName>
        <fullName evidence="4">Amine oxidase</fullName>
        <ecNumber evidence="4">1.4.3.-</ecNumber>
    </recommendedName>
</protein>
<reference evidence="6 9" key="2">
    <citation type="submission" date="2017-09" db="EMBL/GenBank/DDBJ databases">
        <title>Extensive intraspecific genome diversity in a model arbuscular mycorrhizal fungus.</title>
        <authorList>
            <person name="Chen E.C."/>
            <person name="Morin E."/>
            <person name="Beaudet D."/>
            <person name="Noel J."/>
            <person name="Ndikumana S."/>
            <person name="Charron P."/>
            <person name="St-Onge C."/>
            <person name="Giorgi J."/>
            <person name="Grigoriev I.V."/>
            <person name="Roux C."/>
            <person name="Martin F.M."/>
            <person name="Corradi N."/>
        </authorList>
    </citation>
    <scope>NUCLEOTIDE SEQUENCE [LARGE SCALE GENOMIC DNA]</scope>
    <source>
        <strain evidence="6 9">A5</strain>
    </source>
</reference>
<dbReference type="EMBL" id="LLXJ01000263">
    <property type="protein sequence ID" value="PKC12203.1"/>
    <property type="molecule type" value="Genomic_DNA"/>
</dbReference>
<evidence type="ECO:0000313" key="9">
    <source>
        <dbReference type="Proteomes" id="UP000232722"/>
    </source>
</evidence>
<name>A0A2I1F780_9GLOM</name>
<keyword evidence="4" id="KW-0285">Flavoprotein</keyword>
<evidence type="ECO:0000313" key="6">
    <source>
        <dbReference type="EMBL" id="PKC12203.1"/>
    </source>
</evidence>
<dbReference type="PANTHER" id="PTHR10742:SF342">
    <property type="entry name" value="AMINE OXIDASE"/>
    <property type="match status" value="1"/>
</dbReference>
<dbReference type="InterPro" id="IPR036188">
    <property type="entry name" value="FAD/NAD-bd_sf"/>
</dbReference>
<dbReference type="PANTHER" id="PTHR10742">
    <property type="entry name" value="FLAVIN MONOAMINE OXIDASE"/>
    <property type="match status" value="1"/>
</dbReference>
<evidence type="ECO:0000256" key="1">
    <source>
        <dbReference type="ARBA" id="ARBA00001974"/>
    </source>
</evidence>
<dbReference type="Proteomes" id="UP000232688">
    <property type="component" value="Unassembled WGS sequence"/>
</dbReference>
<comment type="caution">
    <text evidence="6">The sequence shown here is derived from an EMBL/GenBank/DDBJ whole genome shotgun (WGS) entry which is preliminary data.</text>
</comment>
<feature type="binding site" evidence="3">
    <location>
        <position position="264"/>
    </location>
    <ligand>
        <name>FAD</name>
        <dbReference type="ChEBI" id="CHEBI:57692"/>
    </ligand>
</feature>
<evidence type="ECO:0000313" key="7">
    <source>
        <dbReference type="EMBL" id="PKC68829.1"/>
    </source>
</evidence>
<evidence type="ECO:0000256" key="2">
    <source>
        <dbReference type="ARBA" id="ARBA00023002"/>
    </source>
</evidence>
<feature type="binding site" evidence="3">
    <location>
        <position position="374"/>
    </location>
    <ligand>
        <name>substrate</name>
    </ligand>
</feature>
<reference evidence="7 8" key="4">
    <citation type="submission" date="2017-10" db="EMBL/GenBank/DDBJ databases">
        <title>Genome analyses suggest a sexual origin of heterokaryosis in a supposedly ancient asexual fungus.</title>
        <authorList>
            <person name="Corradi N."/>
            <person name="Sedzielewska K."/>
            <person name="Noel J."/>
            <person name="Charron P."/>
            <person name="Farinelli L."/>
            <person name="Marton T."/>
            <person name="Kruger M."/>
            <person name="Pelin A."/>
            <person name="Brachmann A."/>
            <person name="Corradi N."/>
        </authorList>
    </citation>
    <scope>NUCLEOTIDE SEQUENCE [LARGE SCALE GENOMIC DNA]</scope>
    <source>
        <strain evidence="7 8">A1</strain>
    </source>
</reference>
<evidence type="ECO:0000256" key="3">
    <source>
        <dbReference type="PIRSR" id="PIRSR601613-1"/>
    </source>
</evidence>
<dbReference type="VEuPathDB" id="FungiDB:RhiirFUN_007222"/>
<dbReference type="Proteomes" id="UP000232722">
    <property type="component" value="Unassembled WGS sequence"/>
</dbReference>
<evidence type="ECO:0000313" key="8">
    <source>
        <dbReference type="Proteomes" id="UP000232688"/>
    </source>
</evidence>
<feature type="domain" description="Amine oxidase" evidence="5">
    <location>
        <begin position="51"/>
        <end position="480"/>
    </location>
</feature>
<feature type="binding site" evidence="3">
    <location>
        <position position="52"/>
    </location>
    <ligand>
        <name>FAD</name>
        <dbReference type="ChEBI" id="CHEBI:57692"/>
    </ligand>
</feature>
<reference evidence="7 8" key="3">
    <citation type="submission" date="2017-10" db="EMBL/GenBank/DDBJ databases">
        <title>Extensive intraspecific genome diversity in a model arbuscular mycorrhizal fungus.</title>
        <authorList>
            <person name="Chen E.C.H."/>
            <person name="Morin E."/>
            <person name="Baudet D."/>
            <person name="Noel J."/>
            <person name="Ndikumana S."/>
            <person name="Charron P."/>
            <person name="St-Onge C."/>
            <person name="Giorgi J."/>
            <person name="Grigoriev I.V."/>
            <person name="Roux C."/>
            <person name="Martin F.M."/>
            <person name="Corradi N."/>
        </authorList>
    </citation>
    <scope>NUCLEOTIDE SEQUENCE [LARGE SCALE GENOMIC DNA]</scope>
    <source>
        <strain evidence="7 8">A1</strain>
    </source>
</reference>
<keyword evidence="2 4" id="KW-0560">Oxidoreductase</keyword>
<evidence type="ECO:0000256" key="4">
    <source>
        <dbReference type="RuleBase" id="RU362067"/>
    </source>
</evidence>
<dbReference type="SUPFAM" id="SSF54373">
    <property type="entry name" value="FAD-linked reductases, C-terminal domain"/>
    <property type="match status" value="1"/>
</dbReference>
<reference evidence="6 9" key="1">
    <citation type="submission" date="2016-04" db="EMBL/GenBank/DDBJ databases">
        <title>Genome analyses suggest a sexual origin of heterokaryosis in a supposedly ancient asexual fungus.</title>
        <authorList>
            <person name="Ropars J."/>
            <person name="Sedzielewska K."/>
            <person name="Noel J."/>
            <person name="Charron P."/>
            <person name="Farinelli L."/>
            <person name="Marton T."/>
            <person name="Kruger M."/>
            <person name="Pelin A."/>
            <person name="Brachmann A."/>
            <person name="Corradi N."/>
        </authorList>
    </citation>
    <scope>NUCLEOTIDE SEQUENCE [LARGE SCALE GENOMIC DNA]</scope>
    <source>
        <strain evidence="6 9">A5</strain>
    </source>
</reference>
<dbReference type="VEuPathDB" id="FungiDB:RhiirA1_506104"/>
<accession>A0A2I1F780</accession>
<dbReference type="AlphaFoldDB" id="A0A2I1F780"/>
<dbReference type="InterPro" id="IPR002937">
    <property type="entry name" value="Amino_oxidase"/>
</dbReference>
<organism evidence="6 9">
    <name type="scientific">Rhizophagus irregularis</name>
    <dbReference type="NCBI Taxonomy" id="588596"/>
    <lineage>
        <taxon>Eukaryota</taxon>
        <taxon>Fungi</taxon>
        <taxon>Fungi incertae sedis</taxon>
        <taxon>Mucoromycota</taxon>
        <taxon>Glomeromycotina</taxon>
        <taxon>Glomeromycetes</taxon>
        <taxon>Glomerales</taxon>
        <taxon>Glomeraceae</taxon>
        <taxon>Rhizophagus</taxon>
    </lineage>
</organism>
<dbReference type="Gene3D" id="3.90.660.10">
    <property type="match status" value="1"/>
</dbReference>
<dbReference type="VEuPathDB" id="FungiDB:FUN_005048"/>
<dbReference type="InterPro" id="IPR001613">
    <property type="entry name" value="Flavin_amine_oxidase"/>
</dbReference>
<proteinExistence type="inferred from homology"/>
<dbReference type="GO" id="GO:0009063">
    <property type="term" value="P:amino acid catabolic process"/>
    <property type="evidence" value="ECO:0007669"/>
    <property type="project" value="TreeGrafter"/>
</dbReference>
<dbReference type="SUPFAM" id="SSF51905">
    <property type="entry name" value="FAD/NAD(P)-binding domain"/>
    <property type="match status" value="1"/>
</dbReference>
<comment type="similarity">
    <text evidence="4">Belongs to the flavin monoamine oxidase family.</text>
</comment>
<dbReference type="PRINTS" id="PR00757">
    <property type="entry name" value="AMINEOXDASEF"/>
</dbReference>
<sequence length="520" mass="59187">MFSDVPPGKPSLRAAYEQWLKLQNPVERTEPGNHPKIPPKELNVGIVGGGMSGLYAALILQSHGAKVSIFEKNTRQRLGGRVYTHRFTQEPNQYFEAGAMRLPETSEQQPVFDLIDYLNEKLPGESCIKTIPYVLYDDKGNLVLINNKMQQDGKSTHIREVIWPYLDALKKDFAKGFQEIIKFDDFSFRAYLVQVAEWDEDRINYVEVMTSQTNQFQNSFTELVIENMDFSQASWKTIENGMERLPHGCAQLIGSENIFTGAEVYKIEDVSDGVNIYHSESSAPVKFDKVLMALPPAALRTIETPTWSPDKMHAIRALHFEPLYKIGLRFKTRFWEKVSPPSKGGQSITDLPSRWFVYPSYGIGDNGPGVLLLYAWMTDAIAFLPKNEKERICLGLRDLKKVYGDQVDIDDQFIEGYSINWTDEESTGDAMFFPGQFRNLFNIARAPEGNVYFAGEHLSVHHTWILGALDSALLACQQMLGEPNIMPLRPTTKQNPPKHDYDYSDCIKAKPMAVYRDQRT</sequence>
<feature type="binding site" evidence="3">
    <location>
        <position position="456"/>
    </location>
    <ligand>
        <name>FAD</name>
        <dbReference type="ChEBI" id="CHEBI:57692"/>
    </ligand>
</feature>
<dbReference type="Gene3D" id="3.50.50.60">
    <property type="entry name" value="FAD/NAD(P)-binding domain"/>
    <property type="match status" value="1"/>
</dbReference>
<comment type="cofactor">
    <cofactor evidence="1 4">
        <name>FAD</name>
        <dbReference type="ChEBI" id="CHEBI:57692"/>
    </cofactor>
</comment>
<gene>
    <name evidence="7" type="ORF">RhiirA1_506104</name>
    <name evidence="6" type="ORF">RhiirA5_464778</name>
</gene>
<dbReference type="EC" id="1.4.3.-" evidence="4"/>
<dbReference type="GO" id="GO:0001716">
    <property type="term" value="F:L-amino-acid oxidase activity"/>
    <property type="evidence" value="ECO:0007669"/>
    <property type="project" value="TreeGrafter"/>
</dbReference>
<keyword evidence="4" id="KW-0274">FAD</keyword>
<feature type="binding site" evidence="3">
    <location>
        <begin position="98"/>
        <end position="101"/>
    </location>
    <ligand>
        <name>FAD</name>
        <dbReference type="ChEBI" id="CHEBI:57692"/>
    </ligand>
</feature>
<dbReference type="Gene3D" id="1.10.405.10">
    <property type="entry name" value="Guanine Nucleotide Dissociation Inhibitor, domain 1"/>
    <property type="match status" value="1"/>
</dbReference>
<feature type="binding site" evidence="3">
    <location>
        <position position="101"/>
    </location>
    <ligand>
        <name>substrate</name>
    </ligand>
</feature>
<evidence type="ECO:0000259" key="5">
    <source>
        <dbReference type="Pfam" id="PF01593"/>
    </source>
</evidence>
<dbReference type="EMBL" id="LLXH01000310">
    <property type="protein sequence ID" value="PKC68829.1"/>
    <property type="molecule type" value="Genomic_DNA"/>
</dbReference>
<dbReference type="Pfam" id="PF01593">
    <property type="entry name" value="Amino_oxidase"/>
    <property type="match status" value="1"/>
</dbReference>